<dbReference type="InterPro" id="IPR026444">
    <property type="entry name" value="Secre_tail"/>
</dbReference>
<dbReference type="SUPFAM" id="SSF110296">
    <property type="entry name" value="Oligoxyloglucan reducing end-specific cellobiohydrolase"/>
    <property type="match status" value="3"/>
</dbReference>
<comment type="caution">
    <text evidence="2">The sequence shown here is derived from an EMBL/GenBank/DDBJ whole genome shotgun (WGS) entry which is preliminary data.</text>
</comment>
<reference evidence="2 3" key="1">
    <citation type="submission" date="2019-05" db="EMBL/GenBank/DDBJ databases">
        <authorList>
            <person name="Qu J.-H."/>
        </authorList>
    </citation>
    <scope>NUCLEOTIDE SEQUENCE [LARGE SCALE GENOMIC DNA]</scope>
    <source>
        <strain evidence="2 3">T17</strain>
    </source>
</reference>
<organism evidence="2 3">
    <name type="scientific">Dyadobacter luticola</name>
    <dbReference type="NCBI Taxonomy" id="1979387"/>
    <lineage>
        <taxon>Bacteria</taxon>
        <taxon>Pseudomonadati</taxon>
        <taxon>Bacteroidota</taxon>
        <taxon>Cytophagia</taxon>
        <taxon>Cytophagales</taxon>
        <taxon>Spirosomataceae</taxon>
        <taxon>Dyadobacter</taxon>
    </lineage>
</organism>
<proteinExistence type="predicted"/>
<name>A0A5R9KVQ9_9BACT</name>
<dbReference type="AlphaFoldDB" id="A0A5R9KVQ9"/>
<dbReference type="EMBL" id="VCEJ01000004">
    <property type="protein sequence ID" value="TLV00356.1"/>
    <property type="molecule type" value="Genomic_DNA"/>
</dbReference>
<accession>A0A5R9KVQ9</accession>
<sequence length="729" mass="78139">MLLVMKKIITTRSFHYFIHTLTFVFLLLKLFTADAQTQWTALTISPEQQLNDVAFGAGKYVAVGENNIVRTSTDGATWKTVQTGLAFGGTLYSVVFGNNLFVAVGSSGLIATSTDGISWSQKLMGTTQKFKGIAYGYGIFVIVGTAGALLTSPDGQNWTKRPNGLDNLNDVAYVNYSFIAVGPNGLIKTASAYGIDWSVKSSGTNNELRAVAGRPNGTSVIVGDKGTILYSKEGKYWNAVPNQDKTLSLSGVECNPSNGRFVAVCSNKNVALVSSTGEGWGDAPKPTGSAWYLNRVRYFQNSFLAVGGMGTFRSSYNNGYAWSSTTTNFRTMQLTGAAYGNGTFVAVGSVPLDNGATGLGQTNLAIASADGVNFTVGQTVKLVGGTKAIHDVAFGNGLFVAVGEDALIQTSQDGKNWTYRQVEFGQNLLGVTFGGGRFVAVGLHGLIMWSFDGIVWKKSTNKVLYSIKTVAYGNGMFVLVGPYGLIGNSPDGSDWSYHYSGTTNHLNGVAFGHNQWIAAGQNNTILTSTNGIKWTPLTPNVAIGKSDYTDIIYENHFVITGTNGKIVRFIPNTWWSNPSSSTYKHLNTVTYGNGRYIAAGNSGAVQMSINPYYYPDTPGSPAEEALFRVGGTDMDENAIEDETAKSAFSATTYPNPVDDQFSVNIEGAGGEKVRLQLLDLSGRTILDKVVTAETGTYQETIPMAQKQTGMYLLRVSTAAQTQSLKILKR</sequence>
<dbReference type="OrthoDB" id="2082473at2"/>
<protein>
    <submittedName>
        <fullName evidence="2">T9SS type A sorting domain-containing protein</fullName>
    </submittedName>
</protein>
<keyword evidence="3" id="KW-1185">Reference proteome</keyword>
<evidence type="ECO:0000313" key="2">
    <source>
        <dbReference type="EMBL" id="TLV00356.1"/>
    </source>
</evidence>
<evidence type="ECO:0000259" key="1">
    <source>
        <dbReference type="Pfam" id="PF18962"/>
    </source>
</evidence>
<dbReference type="Pfam" id="PF18962">
    <property type="entry name" value="Por_Secre_tail"/>
    <property type="match status" value="1"/>
</dbReference>
<evidence type="ECO:0000313" key="3">
    <source>
        <dbReference type="Proteomes" id="UP000306402"/>
    </source>
</evidence>
<dbReference type="NCBIfam" id="TIGR04183">
    <property type="entry name" value="Por_Secre_tail"/>
    <property type="match status" value="1"/>
</dbReference>
<dbReference type="Proteomes" id="UP000306402">
    <property type="component" value="Unassembled WGS sequence"/>
</dbReference>
<gene>
    <name evidence="2" type="ORF">FEN17_12735</name>
</gene>
<feature type="domain" description="Secretion system C-terminal sorting" evidence="1">
    <location>
        <begin position="653"/>
        <end position="725"/>
    </location>
</feature>